<dbReference type="InterPro" id="IPR043502">
    <property type="entry name" value="DNA/RNA_pol_sf"/>
</dbReference>
<accession>A0AAD5C7T9</accession>
<dbReference type="Gene3D" id="3.30.70.270">
    <property type="match status" value="1"/>
</dbReference>
<dbReference type="GO" id="GO:0003887">
    <property type="term" value="F:DNA-directed DNA polymerase activity"/>
    <property type="evidence" value="ECO:0007669"/>
    <property type="project" value="TreeGrafter"/>
</dbReference>
<gene>
    <name evidence="2" type="ORF">M8C21_011438</name>
</gene>
<dbReference type="InterPro" id="IPR043128">
    <property type="entry name" value="Rev_trsase/Diguanyl_cyclase"/>
</dbReference>
<dbReference type="PANTHER" id="PTHR11076">
    <property type="entry name" value="DNA REPAIR POLYMERASE UMUC / TRANSFERASE FAMILY MEMBER"/>
    <property type="match status" value="1"/>
</dbReference>
<dbReference type="GO" id="GO:0042276">
    <property type="term" value="P:error-prone translesion synthesis"/>
    <property type="evidence" value="ECO:0007669"/>
    <property type="project" value="TreeGrafter"/>
</dbReference>
<protein>
    <submittedName>
        <fullName evidence="2">Uncharacterized protein</fullName>
    </submittedName>
</protein>
<keyword evidence="3" id="KW-1185">Reference proteome</keyword>
<organism evidence="2 3">
    <name type="scientific">Ambrosia artemisiifolia</name>
    <name type="common">Common ragweed</name>
    <dbReference type="NCBI Taxonomy" id="4212"/>
    <lineage>
        <taxon>Eukaryota</taxon>
        <taxon>Viridiplantae</taxon>
        <taxon>Streptophyta</taxon>
        <taxon>Embryophyta</taxon>
        <taxon>Tracheophyta</taxon>
        <taxon>Spermatophyta</taxon>
        <taxon>Magnoliopsida</taxon>
        <taxon>eudicotyledons</taxon>
        <taxon>Gunneridae</taxon>
        <taxon>Pentapetalae</taxon>
        <taxon>asterids</taxon>
        <taxon>campanulids</taxon>
        <taxon>Asterales</taxon>
        <taxon>Asteraceae</taxon>
        <taxon>Asteroideae</taxon>
        <taxon>Heliantheae alliance</taxon>
        <taxon>Heliantheae</taxon>
        <taxon>Ambrosia</taxon>
    </lineage>
</organism>
<keyword evidence="1" id="KW-0472">Membrane</keyword>
<feature type="non-terminal residue" evidence="2">
    <location>
        <position position="123"/>
    </location>
</feature>
<dbReference type="InterPro" id="IPR050116">
    <property type="entry name" value="DNA_polymerase-Y"/>
</dbReference>
<name>A0AAD5C7T9_AMBAR</name>
<keyword evidence="1" id="KW-1133">Transmembrane helix</keyword>
<reference evidence="2" key="1">
    <citation type="submission" date="2022-06" db="EMBL/GenBank/DDBJ databases">
        <title>Uncovering the hologenomic basis of an extraordinary plant invasion.</title>
        <authorList>
            <person name="Bieker V.C."/>
            <person name="Martin M.D."/>
            <person name="Gilbert T."/>
            <person name="Hodgins K."/>
            <person name="Battlay P."/>
            <person name="Petersen B."/>
            <person name="Wilson J."/>
        </authorList>
    </citation>
    <scope>NUCLEOTIDE SEQUENCE</scope>
    <source>
        <strain evidence="2">AA19_3_7</strain>
        <tissue evidence="2">Leaf</tissue>
    </source>
</reference>
<dbReference type="AlphaFoldDB" id="A0AAD5C7T9"/>
<proteinExistence type="predicted"/>
<dbReference type="EMBL" id="JAMZMK010009224">
    <property type="protein sequence ID" value="KAI7736672.1"/>
    <property type="molecule type" value="Genomic_DNA"/>
</dbReference>
<evidence type="ECO:0000313" key="2">
    <source>
        <dbReference type="EMBL" id="KAI7736672.1"/>
    </source>
</evidence>
<feature type="non-terminal residue" evidence="2">
    <location>
        <position position="1"/>
    </location>
</feature>
<dbReference type="GO" id="GO:0005634">
    <property type="term" value="C:nucleus"/>
    <property type="evidence" value="ECO:0007669"/>
    <property type="project" value="TreeGrafter"/>
</dbReference>
<feature type="transmembrane region" description="Helical" evidence="1">
    <location>
        <begin position="93"/>
        <end position="113"/>
    </location>
</feature>
<dbReference type="Proteomes" id="UP001206925">
    <property type="component" value="Unassembled WGS sequence"/>
</dbReference>
<comment type="caution">
    <text evidence="2">The sequence shown here is derived from an EMBL/GenBank/DDBJ whole genome shotgun (WGS) entry which is preliminary data.</text>
</comment>
<dbReference type="PANTHER" id="PTHR11076:SF33">
    <property type="entry name" value="DNA POLYMERASE KAPPA"/>
    <property type="match status" value="1"/>
</dbReference>
<dbReference type="SUPFAM" id="SSF56672">
    <property type="entry name" value="DNA/RNA polymerases"/>
    <property type="match status" value="1"/>
</dbReference>
<evidence type="ECO:0000313" key="3">
    <source>
        <dbReference type="Proteomes" id="UP001206925"/>
    </source>
</evidence>
<sequence>NDPLQKPRTRADRNPLQKPCRVFNFRSIQNVCSDINKPNGQFLLPNDRTAIMTFISPLPIRKVCLLKADIIHYVSVRKARLGFCVSSVMSTQFLATVELMLGILAQSFIFILYQARDLKVSLL</sequence>
<evidence type="ECO:0000256" key="1">
    <source>
        <dbReference type="SAM" id="Phobius"/>
    </source>
</evidence>
<keyword evidence="1" id="KW-0812">Transmembrane</keyword>